<evidence type="ECO:0000313" key="1">
    <source>
        <dbReference type="EMBL" id="KAF5772797.1"/>
    </source>
</evidence>
<keyword evidence="2" id="KW-1185">Reference proteome</keyword>
<dbReference type="Gramene" id="mRNA:HanXRQr2_Chr13g0581411">
    <property type="protein sequence ID" value="CDS:HanXRQr2_Chr13g0581411.1"/>
    <property type="gene ID" value="HanXRQr2_Chr13g0581411"/>
</dbReference>
<comment type="caution">
    <text evidence="1">The sequence shown here is derived from an EMBL/GenBank/DDBJ whole genome shotgun (WGS) entry which is preliminary data.</text>
</comment>
<organism evidence="1 2">
    <name type="scientific">Helianthus annuus</name>
    <name type="common">Common sunflower</name>
    <dbReference type="NCBI Taxonomy" id="4232"/>
    <lineage>
        <taxon>Eukaryota</taxon>
        <taxon>Viridiplantae</taxon>
        <taxon>Streptophyta</taxon>
        <taxon>Embryophyta</taxon>
        <taxon>Tracheophyta</taxon>
        <taxon>Spermatophyta</taxon>
        <taxon>Magnoliopsida</taxon>
        <taxon>eudicotyledons</taxon>
        <taxon>Gunneridae</taxon>
        <taxon>Pentapetalae</taxon>
        <taxon>asterids</taxon>
        <taxon>campanulids</taxon>
        <taxon>Asterales</taxon>
        <taxon>Asteraceae</taxon>
        <taxon>Asteroideae</taxon>
        <taxon>Heliantheae alliance</taxon>
        <taxon>Heliantheae</taxon>
        <taxon>Helianthus</taxon>
    </lineage>
</organism>
<dbReference type="EMBL" id="MNCJ02000328">
    <property type="protein sequence ID" value="KAF5772797.1"/>
    <property type="molecule type" value="Genomic_DNA"/>
</dbReference>
<proteinExistence type="predicted"/>
<reference evidence="1" key="2">
    <citation type="submission" date="2020-06" db="EMBL/GenBank/DDBJ databases">
        <title>Helianthus annuus Genome sequencing and assembly Release 2.</title>
        <authorList>
            <person name="Gouzy J."/>
            <person name="Langlade N."/>
            <person name="Munos S."/>
        </authorList>
    </citation>
    <scope>NUCLEOTIDE SEQUENCE</scope>
    <source>
        <tissue evidence="1">Leaves</tissue>
    </source>
</reference>
<sequence>MRILQQDSEERSGFKKEGKHIKRVNMGGLAGCAGRFDLFGSFTLWFWRTQKKAFKTTTDNMIPTLTSSYTSMKTKQS</sequence>
<evidence type="ECO:0000313" key="2">
    <source>
        <dbReference type="Proteomes" id="UP000215914"/>
    </source>
</evidence>
<protein>
    <submittedName>
        <fullName evidence="1">Uncharacterized protein</fullName>
    </submittedName>
</protein>
<dbReference type="AlphaFoldDB" id="A0A9K3H9L8"/>
<dbReference type="Proteomes" id="UP000215914">
    <property type="component" value="Unassembled WGS sequence"/>
</dbReference>
<gene>
    <name evidence="1" type="ORF">HanXRQr2_Chr13g0581411</name>
</gene>
<name>A0A9K3H9L8_HELAN</name>
<accession>A0A9K3H9L8</accession>
<reference evidence="1" key="1">
    <citation type="journal article" date="2017" name="Nature">
        <title>The sunflower genome provides insights into oil metabolism, flowering and Asterid evolution.</title>
        <authorList>
            <person name="Badouin H."/>
            <person name="Gouzy J."/>
            <person name="Grassa C.J."/>
            <person name="Murat F."/>
            <person name="Staton S.E."/>
            <person name="Cottret L."/>
            <person name="Lelandais-Briere C."/>
            <person name="Owens G.L."/>
            <person name="Carrere S."/>
            <person name="Mayjonade B."/>
            <person name="Legrand L."/>
            <person name="Gill N."/>
            <person name="Kane N.C."/>
            <person name="Bowers J.E."/>
            <person name="Hubner S."/>
            <person name="Bellec A."/>
            <person name="Berard A."/>
            <person name="Berges H."/>
            <person name="Blanchet N."/>
            <person name="Boniface M.C."/>
            <person name="Brunel D."/>
            <person name="Catrice O."/>
            <person name="Chaidir N."/>
            <person name="Claudel C."/>
            <person name="Donnadieu C."/>
            <person name="Faraut T."/>
            <person name="Fievet G."/>
            <person name="Helmstetter N."/>
            <person name="King M."/>
            <person name="Knapp S.J."/>
            <person name="Lai Z."/>
            <person name="Le Paslier M.C."/>
            <person name="Lippi Y."/>
            <person name="Lorenzon L."/>
            <person name="Mandel J.R."/>
            <person name="Marage G."/>
            <person name="Marchand G."/>
            <person name="Marquand E."/>
            <person name="Bret-Mestries E."/>
            <person name="Morien E."/>
            <person name="Nambeesan S."/>
            <person name="Nguyen T."/>
            <person name="Pegot-Espagnet P."/>
            <person name="Pouilly N."/>
            <person name="Raftis F."/>
            <person name="Sallet E."/>
            <person name="Schiex T."/>
            <person name="Thomas J."/>
            <person name="Vandecasteele C."/>
            <person name="Vares D."/>
            <person name="Vear F."/>
            <person name="Vautrin S."/>
            <person name="Crespi M."/>
            <person name="Mangin B."/>
            <person name="Burke J.M."/>
            <person name="Salse J."/>
            <person name="Munos S."/>
            <person name="Vincourt P."/>
            <person name="Rieseberg L.H."/>
            <person name="Langlade N.B."/>
        </authorList>
    </citation>
    <scope>NUCLEOTIDE SEQUENCE</scope>
    <source>
        <tissue evidence="1">Leaves</tissue>
    </source>
</reference>